<dbReference type="EMBL" id="KN822942">
    <property type="protein sequence ID" value="KIO34734.1"/>
    <property type="molecule type" value="Genomic_DNA"/>
</dbReference>
<evidence type="ECO:0000256" key="1">
    <source>
        <dbReference type="ARBA" id="ARBA00022574"/>
    </source>
</evidence>
<evidence type="ECO:0000256" key="3">
    <source>
        <dbReference type="PROSITE-ProRule" id="PRU00221"/>
    </source>
</evidence>
<dbReference type="PANTHER" id="PTHR19857:SF8">
    <property type="entry name" value="ANGIO-ASSOCIATED MIGRATORY CELL PROTEIN"/>
    <property type="match status" value="1"/>
</dbReference>
<proteinExistence type="predicted"/>
<sequence>MAATQPPRTQLEEDDEQVEDEQFIDPSDVAEEVPLEGDAPMEEDDEEERADGTKEDEDIQIDENTIQHFEAHNGSVFCISAHPTQPLAASGGEDDLGYIWDVMHGEEVVKLTGHTDSISSIEWSFDGEMVATGGMDGRVRIWKRVGKQDWKTWTFLTELQGPDEITVRECCRTIEL</sequence>
<protein>
    <submittedName>
        <fullName evidence="5">Uncharacterized protein</fullName>
    </submittedName>
</protein>
<keyword evidence="1 3" id="KW-0853">WD repeat</keyword>
<dbReference type="Proteomes" id="UP000054248">
    <property type="component" value="Unassembled WGS sequence"/>
</dbReference>
<keyword evidence="6" id="KW-1185">Reference proteome</keyword>
<name>A0A0C3QZ85_9AGAM</name>
<accession>A0A0C3QZ85</accession>
<dbReference type="STRING" id="1051891.A0A0C3QZ85"/>
<dbReference type="Gene3D" id="2.130.10.10">
    <property type="entry name" value="YVTN repeat-like/Quinoprotein amine dehydrogenase"/>
    <property type="match status" value="1"/>
</dbReference>
<dbReference type="PROSITE" id="PS50294">
    <property type="entry name" value="WD_REPEATS_REGION"/>
    <property type="match status" value="2"/>
</dbReference>
<dbReference type="InterPro" id="IPR036322">
    <property type="entry name" value="WD40_repeat_dom_sf"/>
</dbReference>
<dbReference type="PROSITE" id="PS50082">
    <property type="entry name" value="WD_REPEATS_2"/>
    <property type="match status" value="2"/>
</dbReference>
<evidence type="ECO:0000313" key="6">
    <source>
        <dbReference type="Proteomes" id="UP000054248"/>
    </source>
</evidence>
<dbReference type="Pfam" id="PF00400">
    <property type="entry name" value="WD40"/>
    <property type="match status" value="2"/>
</dbReference>
<dbReference type="InterPro" id="IPR051179">
    <property type="entry name" value="WD_repeat_multifunction"/>
</dbReference>
<keyword evidence="2" id="KW-0677">Repeat</keyword>
<gene>
    <name evidence="5" type="ORF">M407DRAFT_16684</name>
</gene>
<feature type="compositionally biased region" description="Acidic residues" evidence="4">
    <location>
        <begin position="12"/>
        <end position="58"/>
    </location>
</feature>
<evidence type="ECO:0000256" key="2">
    <source>
        <dbReference type="ARBA" id="ARBA00022737"/>
    </source>
</evidence>
<dbReference type="PANTHER" id="PTHR19857">
    <property type="entry name" value="MITOCHONDRIAL DIVISION PROTEIN 1-RELATED"/>
    <property type="match status" value="1"/>
</dbReference>
<organism evidence="5 6">
    <name type="scientific">Tulasnella calospora MUT 4182</name>
    <dbReference type="NCBI Taxonomy" id="1051891"/>
    <lineage>
        <taxon>Eukaryota</taxon>
        <taxon>Fungi</taxon>
        <taxon>Dikarya</taxon>
        <taxon>Basidiomycota</taxon>
        <taxon>Agaricomycotina</taxon>
        <taxon>Agaricomycetes</taxon>
        <taxon>Cantharellales</taxon>
        <taxon>Tulasnellaceae</taxon>
        <taxon>Tulasnella</taxon>
    </lineage>
</organism>
<dbReference type="SUPFAM" id="SSF50978">
    <property type="entry name" value="WD40 repeat-like"/>
    <property type="match status" value="1"/>
</dbReference>
<dbReference type="InterPro" id="IPR015943">
    <property type="entry name" value="WD40/YVTN_repeat-like_dom_sf"/>
</dbReference>
<reference evidence="6" key="2">
    <citation type="submission" date="2015-01" db="EMBL/GenBank/DDBJ databases">
        <title>Evolutionary Origins and Diversification of the Mycorrhizal Mutualists.</title>
        <authorList>
            <consortium name="DOE Joint Genome Institute"/>
            <consortium name="Mycorrhizal Genomics Consortium"/>
            <person name="Kohler A."/>
            <person name="Kuo A."/>
            <person name="Nagy L.G."/>
            <person name="Floudas D."/>
            <person name="Copeland A."/>
            <person name="Barry K.W."/>
            <person name="Cichocki N."/>
            <person name="Veneault-Fourrey C."/>
            <person name="LaButti K."/>
            <person name="Lindquist E.A."/>
            <person name="Lipzen A."/>
            <person name="Lundell T."/>
            <person name="Morin E."/>
            <person name="Murat C."/>
            <person name="Riley R."/>
            <person name="Ohm R."/>
            <person name="Sun H."/>
            <person name="Tunlid A."/>
            <person name="Henrissat B."/>
            <person name="Grigoriev I.V."/>
            <person name="Hibbett D.S."/>
            <person name="Martin F."/>
        </authorList>
    </citation>
    <scope>NUCLEOTIDE SEQUENCE [LARGE SCALE GENOMIC DNA]</scope>
    <source>
        <strain evidence="6">MUT 4182</strain>
    </source>
</reference>
<feature type="repeat" description="WD" evidence="3">
    <location>
        <begin position="111"/>
        <end position="143"/>
    </location>
</feature>
<reference evidence="5 6" key="1">
    <citation type="submission" date="2014-04" db="EMBL/GenBank/DDBJ databases">
        <authorList>
            <consortium name="DOE Joint Genome Institute"/>
            <person name="Kuo A."/>
            <person name="Girlanda M."/>
            <person name="Perotto S."/>
            <person name="Kohler A."/>
            <person name="Nagy L.G."/>
            <person name="Floudas D."/>
            <person name="Copeland A."/>
            <person name="Barry K.W."/>
            <person name="Cichocki N."/>
            <person name="Veneault-Fourrey C."/>
            <person name="LaButti K."/>
            <person name="Lindquist E.A."/>
            <person name="Lipzen A."/>
            <person name="Lundell T."/>
            <person name="Morin E."/>
            <person name="Murat C."/>
            <person name="Sun H."/>
            <person name="Tunlid A."/>
            <person name="Henrissat B."/>
            <person name="Grigoriev I.V."/>
            <person name="Hibbett D.S."/>
            <person name="Martin F."/>
            <person name="Nordberg H.P."/>
            <person name="Cantor M.N."/>
            <person name="Hua S.X."/>
        </authorList>
    </citation>
    <scope>NUCLEOTIDE SEQUENCE [LARGE SCALE GENOMIC DNA]</scope>
    <source>
        <strain evidence="5 6">MUT 4182</strain>
    </source>
</reference>
<dbReference type="InterPro" id="IPR001680">
    <property type="entry name" value="WD40_rpt"/>
</dbReference>
<feature type="region of interest" description="Disordered" evidence="4">
    <location>
        <begin position="1"/>
        <end position="58"/>
    </location>
</feature>
<dbReference type="OrthoDB" id="10261640at2759"/>
<dbReference type="AlphaFoldDB" id="A0A0C3QZ85"/>
<evidence type="ECO:0000256" key="4">
    <source>
        <dbReference type="SAM" id="MobiDB-lite"/>
    </source>
</evidence>
<feature type="repeat" description="WD" evidence="3">
    <location>
        <begin position="69"/>
        <end position="110"/>
    </location>
</feature>
<evidence type="ECO:0000313" key="5">
    <source>
        <dbReference type="EMBL" id="KIO34734.1"/>
    </source>
</evidence>
<dbReference type="SMART" id="SM00320">
    <property type="entry name" value="WD40"/>
    <property type="match status" value="2"/>
</dbReference>
<dbReference type="HOGENOM" id="CLU_1526278_0_0_1"/>